<dbReference type="EMBL" id="LTBB01000008">
    <property type="protein sequence ID" value="KYH28702.1"/>
    <property type="molecule type" value="Genomic_DNA"/>
</dbReference>
<dbReference type="InterPro" id="IPR054347">
    <property type="entry name" value="TOTE_primase"/>
</dbReference>
<name>A0A151AM74_9CLOT</name>
<dbReference type="Proteomes" id="UP000075374">
    <property type="component" value="Unassembled WGS sequence"/>
</dbReference>
<proteinExistence type="predicted"/>
<reference evidence="2 3" key="1">
    <citation type="submission" date="2016-02" db="EMBL/GenBank/DDBJ databases">
        <title>Genome sequence of Clostridium colicanis DSM 13634.</title>
        <authorList>
            <person name="Poehlein A."/>
            <person name="Daniel R."/>
        </authorList>
    </citation>
    <scope>NUCLEOTIDE SEQUENCE [LARGE SCALE GENOMIC DNA]</scope>
    <source>
        <strain evidence="2 3">DSM 13634</strain>
    </source>
</reference>
<dbReference type="Pfam" id="PF22548">
    <property type="entry name" value="AEP-TOTE"/>
    <property type="match status" value="1"/>
</dbReference>
<accession>A0A151AM74</accession>
<protein>
    <recommendedName>
        <fullName evidence="1">TOTE conflict system primase domain-containing protein</fullName>
    </recommendedName>
</protein>
<evidence type="ECO:0000259" key="1">
    <source>
        <dbReference type="Pfam" id="PF22548"/>
    </source>
</evidence>
<evidence type="ECO:0000313" key="3">
    <source>
        <dbReference type="Proteomes" id="UP000075374"/>
    </source>
</evidence>
<dbReference type="STRING" id="1121305.CLCOL_17150"/>
<keyword evidence="3" id="KW-1185">Reference proteome</keyword>
<dbReference type="RefSeq" id="WP_061858551.1">
    <property type="nucleotide sequence ID" value="NZ_LTBB01000008.1"/>
</dbReference>
<organism evidence="2 3">
    <name type="scientific">Clostridium colicanis DSM 13634</name>
    <dbReference type="NCBI Taxonomy" id="1121305"/>
    <lineage>
        <taxon>Bacteria</taxon>
        <taxon>Bacillati</taxon>
        <taxon>Bacillota</taxon>
        <taxon>Clostridia</taxon>
        <taxon>Eubacteriales</taxon>
        <taxon>Clostridiaceae</taxon>
        <taxon>Clostridium</taxon>
    </lineage>
</organism>
<comment type="caution">
    <text evidence="2">The sequence shown here is derived from an EMBL/GenBank/DDBJ whole genome shotgun (WGS) entry which is preliminary data.</text>
</comment>
<feature type="domain" description="TOTE conflict system primase" evidence="1">
    <location>
        <begin position="65"/>
        <end position="170"/>
    </location>
</feature>
<dbReference type="PATRIC" id="fig|1121305.3.peg.1719"/>
<dbReference type="SUPFAM" id="SSF56747">
    <property type="entry name" value="Prim-pol domain"/>
    <property type="match status" value="1"/>
</dbReference>
<evidence type="ECO:0000313" key="2">
    <source>
        <dbReference type="EMBL" id="KYH28702.1"/>
    </source>
</evidence>
<sequence>MKEEIIEKIYDLYVTDRNKYLILHSQGWYETIIYKPMTQEEKKQRRRELYQKKKELAAMGFREPSMFIEKRPKPLLPYLFEAHLDGRLTIGVFGNINSTKFICFDIDFKEPQKAKEAVYKLIEAIEQFGIPRDYIYVSSSGNRGYHLEIFFTSDVQFHDVELFFDTVLSLSKLDNSPDGKVELRPTAKQKNGVKIPLGCNFRNPDWRTQECWYCNTENNLEQIKEQEYILKIQKFPYTKFMTLMLIANMNAIEMGNINQQDYQKAKEAINKHKPLNIYKVNVDAESTIVKAKQLLQEGLKYPGTRHNSLVFLAKYLRYKGLSQGECEDELIKWMEKQDRQYYKSSYEECVKDIGLIVKYTYEREYKLIGTQEAKITKEEIESILALKQKNKMLVAYAILVHSKRYASEDGVFYMSYAQISEATGLCNKTAFSTVKSLVKAGFLEVVENNRGIFNKQSQTLTKAPNKYRVIVKKEETMGKTSYKVCDNSNQKSFYACLLYFYNEKELRKKVSRKFYNSIREFKEANNITAA</sequence>
<gene>
    <name evidence="2" type="ORF">CLCOL_17150</name>
</gene>
<dbReference type="AlphaFoldDB" id="A0A151AM74"/>